<dbReference type="Proteomes" id="UP000503462">
    <property type="component" value="Chromosome 1"/>
</dbReference>
<evidence type="ECO:0000256" key="1">
    <source>
        <dbReference type="SAM" id="MobiDB-lite"/>
    </source>
</evidence>
<reference evidence="2 3" key="1">
    <citation type="journal article" date="2016" name="Sci. Rep.">
        <title>Peltaster fructicola genome reveals evolution from an invasive phytopathogen to an ectophytic parasite.</title>
        <authorList>
            <person name="Xu C."/>
            <person name="Chen H."/>
            <person name="Gleason M.L."/>
            <person name="Xu J.R."/>
            <person name="Liu H."/>
            <person name="Zhang R."/>
            <person name="Sun G."/>
        </authorList>
    </citation>
    <scope>NUCLEOTIDE SEQUENCE [LARGE SCALE GENOMIC DNA]</scope>
    <source>
        <strain evidence="2 3">LNHT1506</strain>
    </source>
</reference>
<dbReference type="OrthoDB" id="10052321at2759"/>
<feature type="compositionally biased region" description="Basic and acidic residues" evidence="1">
    <location>
        <begin position="64"/>
        <end position="87"/>
    </location>
</feature>
<accession>A0A6H0XIK8</accession>
<gene>
    <name evidence="2" type="ORF">AMS68_000080</name>
</gene>
<dbReference type="GO" id="GO:0005763">
    <property type="term" value="C:mitochondrial small ribosomal subunit"/>
    <property type="evidence" value="ECO:0007669"/>
    <property type="project" value="TreeGrafter"/>
</dbReference>
<organism evidence="2 3">
    <name type="scientific">Peltaster fructicola</name>
    <dbReference type="NCBI Taxonomy" id="286661"/>
    <lineage>
        <taxon>Eukaryota</taxon>
        <taxon>Fungi</taxon>
        <taxon>Dikarya</taxon>
        <taxon>Ascomycota</taxon>
        <taxon>Pezizomycotina</taxon>
        <taxon>Dothideomycetes</taxon>
        <taxon>Dothideomycetes incertae sedis</taxon>
        <taxon>Peltaster</taxon>
    </lineage>
</organism>
<evidence type="ECO:0000313" key="2">
    <source>
        <dbReference type="EMBL" id="QIW94562.1"/>
    </source>
</evidence>
<keyword evidence="3" id="KW-1185">Reference proteome</keyword>
<dbReference type="PANTHER" id="PTHR28158">
    <property type="entry name" value="37S RIBOSOMAL PROTEIN S35, MITOCHONDRIAL"/>
    <property type="match status" value="1"/>
</dbReference>
<feature type="region of interest" description="Disordered" evidence="1">
    <location>
        <begin position="53"/>
        <end position="87"/>
    </location>
</feature>
<dbReference type="Pfam" id="PF12298">
    <property type="entry name" value="Bot1p"/>
    <property type="match status" value="1"/>
</dbReference>
<feature type="region of interest" description="Disordered" evidence="1">
    <location>
        <begin position="298"/>
        <end position="333"/>
    </location>
</feature>
<dbReference type="PANTHER" id="PTHR28158:SF1">
    <property type="entry name" value="SMALL RIBOSOMAL SUBUNIT PROTEIN MS45"/>
    <property type="match status" value="1"/>
</dbReference>
<dbReference type="GO" id="GO:0003735">
    <property type="term" value="F:structural constituent of ribosome"/>
    <property type="evidence" value="ECO:0007669"/>
    <property type="project" value="TreeGrafter"/>
</dbReference>
<evidence type="ECO:0000313" key="3">
    <source>
        <dbReference type="Proteomes" id="UP000503462"/>
    </source>
</evidence>
<dbReference type="InterPro" id="IPR021036">
    <property type="entry name" value="Ribosomal_mS45"/>
</dbReference>
<name>A0A6H0XIK8_9PEZI</name>
<sequence length="333" mass="38816">MLDWFKGPGENFKRPLPGSTNYMNAYNNRGELTRVSRAQQYRQDDEEMIRRKEVEDGIAEEEREERAELRKQESDARSGIPKERMGDRRPFPLNQFFVSESVLSEDMREEVYQQVVESKLDISTVSSMYGIDIRRVAAVVRLKTIEKQWQEEGKWLAKPYNDAVLAMLPITPFRSPDGKLVRHESINDLPVHAATRNQLFWPASESRTFTREDAAKAFSPGLLPADQRIPHPIMIEIEKMNIQGMPEEERRNILRAKEISKRTAQQEREDKQKRWEERTQRVVPGRRWDFKFQDISVEEAGPDGRGQNGVGLRYGYAHRDRKKGSIKIPTSVE</sequence>
<evidence type="ECO:0008006" key="4">
    <source>
        <dbReference type="Google" id="ProtNLM"/>
    </source>
</evidence>
<dbReference type="EMBL" id="CP051139">
    <property type="protein sequence ID" value="QIW94562.1"/>
    <property type="molecule type" value="Genomic_DNA"/>
</dbReference>
<dbReference type="AlphaFoldDB" id="A0A6H0XIK8"/>
<proteinExistence type="predicted"/>
<protein>
    <recommendedName>
        <fullName evidence="4">Eukaryotic mitochondrial regulator protein-domain-containing protein</fullName>
    </recommendedName>
</protein>
<dbReference type="GO" id="GO:0032543">
    <property type="term" value="P:mitochondrial translation"/>
    <property type="evidence" value="ECO:0007669"/>
    <property type="project" value="TreeGrafter"/>
</dbReference>